<evidence type="ECO:0000256" key="1">
    <source>
        <dbReference type="SAM" id="MobiDB-lite"/>
    </source>
</evidence>
<sequence>GDQISPPDGRHRGRGRRPGRRIRPGGGPERLLPARQPRLCDHHQHHAGARPDAHAVGHHGGGRADDHRDSDRLPAHNGHPDHRVGRAADRLTHHASHRQRQHLDKDPNRHHARQAHRLRPRHRPQRVLGVGLEGRYRRRRRHWEERGWRQRPGPH</sequence>
<feature type="non-terminal residue" evidence="2">
    <location>
        <position position="1"/>
    </location>
</feature>
<organism evidence="2">
    <name type="scientific">uncultured Acidimicrobiales bacterium</name>
    <dbReference type="NCBI Taxonomy" id="310071"/>
    <lineage>
        <taxon>Bacteria</taxon>
        <taxon>Bacillati</taxon>
        <taxon>Actinomycetota</taxon>
        <taxon>Acidimicrobiia</taxon>
        <taxon>Acidimicrobiales</taxon>
        <taxon>environmental samples</taxon>
    </lineage>
</organism>
<feature type="compositionally biased region" description="Basic residues" evidence="1">
    <location>
        <begin position="110"/>
        <end position="125"/>
    </location>
</feature>
<accession>A0A6J4I818</accession>
<reference evidence="2" key="1">
    <citation type="submission" date="2020-02" db="EMBL/GenBank/DDBJ databases">
        <authorList>
            <person name="Meier V. D."/>
        </authorList>
    </citation>
    <scope>NUCLEOTIDE SEQUENCE</scope>
    <source>
        <strain evidence="2">AVDCRST_MAG76</strain>
    </source>
</reference>
<feature type="non-terminal residue" evidence="2">
    <location>
        <position position="155"/>
    </location>
</feature>
<evidence type="ECO:0000313" key="2">
    <source>
        <dbReference type="EMBL" id="CAA9245122.1"/>
    </source>
</evidence>
<name>A0A6J4I818_9ACTN</name>
<feature type="compositionally biased region" description="Basic and acidic residues" evidence="1">
    <location>
        <begin position="62"/>
        <end position="92"/>
    </location>
</feature>
<dbReference type="AlphaFoldDB" id="A0A6J4I818"/>
<protein>
    <submittedName>
        <fullName evidence="2">Uncharacterized protein</fullName>
    </submittedName>
</protein>
<dbReference type="EMBL" id="CADCSZ010000122">
    <property type="protein sequence ID" value="CAA9245122.1"/>
    <property type="molecule type" value="Genomic_DNA"/>
</dbReference>
<feature type="region of interest" description="Disordered" evidence="1">
    <location>
        <begin position="1"/>
        <end position="133"/>
    </location>
</feature>
<proteinExistence type="predicted"/>
<feature type="compositionally biased region" description="Basic residues" evidence="1">
    <location>
        <begin position="11"/>
        <end position="23"/>
    </location>
</feature>
<gene>
    <name evidence="2" type="ORF">AVDCRST_MAG76-1982</name>
</gene>